<reference evidence="1 2" key="1">
    <citation type="journal article" date="2016" name="Int. J. Syst. Evol. Microbiol.">
        <title>Nocardioides albidus sp. nov., an actinobacterium isolated from garden soil.</title>
        <authorList>
            <person name="Singh H."/>
            <person name="Du J."/>
            <person name="Trinh H."/>
            <person name="Won K."/>
            <person name="Yang J.E."/>
            <person name="Yin C."/>
            <person name="Kook M."/>
            <person name="Yi T.H."/>
        </authorList>
    </citation>
    <scope>NUCLEOTIDE SEQUENCE [LARGE SCALE GENOMIC DNA]</scope>
    <source>
        <strain evidence="1 2">CCTCC AB 2015297</strain>
    </source>
</reference>
<proteinExistence type="predicted"/>
<feature type="non-terminal residue" evidence="1">
    <location>
        <position position="1"/>
    </location>
</feature>
<organism evidence="1 2">
    <name type="scientific">Nocardioides albidus</name>
    <dbReference type="NCBI Taxonomy" id="1517589"/>
    <lineage>
        <taxon>Bacteria</taxon>
        <taxon>Bacillati</taxon>
        <taxon>Actinomycetota</taxon>
        <taxon>Actinomycetes</taxon>
        <taxon>Propionibacteriales</taxon>
        <taxon>Nocardioidaceae</taxon>
        <taxon>Nocardioides</taxon>
    </lineage>
</organism>
<keyword evidence="2" id="KW-1185">Reference proteome</keyword>
<name>A0A5C4WU20_9ACTN</name>
<sequence length="380" mass="38731">TANLGSNQLSPVVCSPGGAWCDQVTAGVEATRPAYDGLFVPLRHLVVGDQGDQLFRLAVDDIKTGMITIPVRNLLKPVIDIAAKVLSIQINHQSSRSCTTPDGGTGIDRLSLSAVSIGILPALNIGRLGFGNASARVDACAPTARASVMEANSGSMPVAGLGYSEAWPGTSPGPNRAGPNPSVLGQQYVLVGGAKVPVEDFVEYGDLAGMLSETTATSPRDGRAVTGAVGADGSITFDDTAGSTSAPASIDLLALLEQSGLDGLTDLAVDEATLELGALGSEVQAEAGRILDPDGVGGPGRFRVGQADLTLHSPAVEKAASMVYDAIGLMDRTAESTLNKVLDLTALTKALPNGTGVTARVTSTMQDKVFAAILAKPITT</sequence>
<gene>
    <name evidence="1" type="ORF">FHP29_00020</name>
</gene>
<dbReference type="EMBL" id="VDMP01000004">
    <property type="protein sequence ID" value="TNM50859.1"/>
    <property type="molecule type" value="Genomic_DNA"/>
</dbReference>
<evidence type="ECO:0000313" key="2">
    <source>
        <dbReference type="Proteomes" id="UP000313231"/>
    </source>
</evidence>
<protein>
    <submittedName>
        <fullName evidence="1">Choice-of-anchor G family protein</fullName>
    </submittedName>
</protein>
<accession>A0A5C4WU20</accession>
<comment type="caution">
    <text evidence="1">The sequence shown here is derived from an EMBL/GenBank/DDBJ whole genome shotgun (WGS) entry which is preliminary data.</text>
</comment>
<dbReference type="InterPro" id="IPR047900">
    <property type="entry name" value="Choice_anch_G"/>
</dbReference>
<feature type="non-terminal residue" evidence="1">
    <location>
        <position position="380"/>
    </location>
</feature>
<dbReference type="Proteomes" id="UP000313231">
    <property type="component" value="Unassembled WGS sequence"/>
</dbReference>
<evidence type="ECO:0000313" key="1">
    <source>
        <dbReference type="EMBL" id="TNM50859.1"/>
    </source>
</evidence>
<dbReference type="NCBIfam" id="NF033766">
    <property type="entry name" value="choice_anch_G"/>
    <property type="match status" value="1"/>
</dbReference>
<dbReference type="OrthoDB" id="5035198at2"/>
<dbReference type="AlphaFoldDB" id="A0A5C4WU20"/>
<dbReference type="RefSeq" id="WP_139620831.1">
    <property type="nucleotide sequence ID" value="NZ_VDMP01000004.1"/>
</dbReference>